<dbReference type="RefSeq" id="WP_357789279.1">
    <property type="nucleotide sequence ID" value="NZ_JBFAKC010000020.1"/>
</dbReference>
<proteinExistence type="predicted"/>
<sequence length="121" mass="12883">MSNRMNVVSIVAQRRPSRLNDAGFCIYCVLPDCGKARCIAQHAVSEWSLCPDCGGSGYLDGHLDPENASSRCRCWGGLVESADAFPMTVEVVAKIAAMRPEPVAQAPGARIMPGSSVSWGL</sequence>
<name>A0ABV3G3S2_9NOCA</name>
<reference evidence="1 2" key="1">
    <citation type="submission" date="2024-06" db="EMBL/GenBank/DDBJ databases">
        <title>The Natural Products Discovery Center: Release of the First 8490 Sequenced Strains for Exploring Actinobacteria Biosynthetic Diversity.</title>
        <authorList>
            <person name="Kalkreuter E."/>
            <person name="Kautsar S.A."/>
            <person name="Yang D."/>
            <person name="Bader C.D."/>
            <person name="Teijaro C.N."/>
            <person name="Fluegel L."/>
            <person name="Davis C.M."/>
            <person name="Simpson J.R."/>
            <person name="Lauterbach L."/>
            <person name="Steele A.D."/>
            <person name="Gui C."/>
            <person name="Meng S."/>
            <person name="Li G."/>
            <person name="Viehrig K."/>
            <person name="Ye F."/>
            <person name="Su P."/>
            <person name="Kiefer A.F."/>
            <person name="Nichols A."/>
            <person name="Cepeda A.J."/>
            <person name="Yan W."/>
            <person name="Fan B."/>
            <person name="Jiang Y."/>
            <person name="Adhikari A."/>
            <person name="Zheng C.-J."/>
            <person name="Schuster L."/>
            <person name="Cowan T.M."/>
            <person name="Smanski M.J."/>
            <person name="Chevrette M.G."/>
            <person name="De Carvalho L.P.S."/>
            <person name="Shen B."/>
        </authorList>
    </citation>
    <scope>NUCLEOTIDE SEQUENCE [LARGE SCALE GENOMIC DNA]</scope>
    <source>
        <strain evidence="1 2">NPDC050403</strain>
    </source>
</reference>
<dbReference type="Proteomes" id="UP001551695">
    <property type="component" value="Unassembled WGS sequence"/>
</dbReference>
<organism evidence="1 2">
    <name type="scientific">Nocardia aurea</name>
    <dbReference type="NCBI Taxonomy" id="2144174"/>
    <lineage>
        <taxon>Bacteria</taxon>
        <taxon>Bacillati</taxon>
        <taxon>Actinomycetota</taxon>
        <taxon>Actinomycetes</taxon>
        <taxon>Mycobacteriales</taxon>
        <taxon>Nocardiaceae</taxon>
        <taxon>Nocardia</taxon>
    </lineage>
</organism>
<accession>A0ABV3G3S2</accession>
<protein>
    <submittedName>
        <fullName evidence="1">Uncharacterized protein</fullName>
    </submittedName>
</protein>
<keyword evidence="2" id="KW-1185">Reference proteome</keyword>
<evidence type="ECO:0000313" key="1">
    <source>
        <dbReference type="EMBL" id="MEV0712334.1"/>
    </source>
</evidence>
<dbReference type="EMBL" id="JBFAKC010000020">
    <property type="protein sequence ID" value="MEV0712334.1"/>
    <property type="molecule type" value="Genomic_DNA"/>
</dbReference>
<evidence type="ECO:0000313" key="2">
    <source>
        <dbReference type="Proteomes" id="UP001551695"/>
    </source>
</evidence>
<gene>
    <name evidence="1" type="ORF">AB0I48_32725</name>
</gene>
<comment type="caution">
    <text evidence="1">The sequence shown here is derived from an EMBL/GenBank/DDBJ whole genome shotgun (WGS) entry which is preliminary data.</text>
</comment>